<keyword evidence="3" id="KW-1185">Reference proteome</keyword>
<reference evidence="2 3" key="1">
    <citation type="journal article" date="2024" name="BMC Genomics">
        <title>De novo assembly and annotation of Popillia japonica's genome with initial clues to its potential as an invasive pest.</title>
        <authorList>
            <person name="Cucini C."/>
            <person name="Boschi S."/>
            <person name="Funari R."/>
            <person name="Cardaioli E."/>
            <person name="Iannotti N."/>
            <person name="Marturano G."/>
            <person name="Paoli F."/>
            <person name="Bruttini M."/>
            <person name="Carapelli A."/>
            <person name="Frati F."/>
            <person name="Nardi F."/>
        </authorList>
    </citation>
    <scope>NUCLEOTIDE SEQUENCE [LARGE SCALE GENOMIC DNA]</scope>
    <source>
        <strain evidence="2">DMR45628</strain>
    </source>
</reference>
<dbReference type="AlphaFoldDB" id="A0AAW1LSH4"/>
<comment type="caution">
    <text evidence="2">The sequence shown here is derived from an EMBL/GenBank/DDBJ whole genome shotgun (WGS) entry which is preliminary data.</text>
</comment>
<evidence type="ECO:0000256" key="1">
    <source>
        <dbReference type="SAM" id="Phobius"/>
    </source>
</evidence>
<name>A0AAW1LSH4_POPJA</name>
<evidence type="ECO:0000313" key="2">
    <source>
        <dbReference type="EMBL" id="KAK9738096.1"/>
    </source>
</evidence>
<dbReference type="EMBL" id="JASPKY010000091">
    <property type="protein sequence ID" value="KAK9738096.1"/>
    <property type="molecule type" value="Genomic_DNA"/>
</dbReference>
<protein>
    <submittedName>
        <fullName evidence="2">Uncharacterized protein</fullName>
    </submittedName>
</protein>
<dbReference type="Proteomes" id="UP001458880">
    <property type="component" value="Unassembled WGS sequence"/>
</dbReference>
<accession>A0AAW1LSH4</accession>
<keyword evidence="1" id="KW-0472">Membrane</keyword>
<keyword evidence="1" id="KW-0812">Transmembrane</keyword>
<organism evidence="2 3">
    <name type="scientific">Popillia japonica</name>
    <name type="common">Japanese beetle</name>
    <dbReference type="NCBI Taxonomy" id="7064"/>
    <lineage>
        <taxon>Eukaryota</taxon>
        <taxon>Metazoa</taxon>
        <taxon>Ecdysozoa</taxon>
        <taxon>Arthropoda</taxon>
        <taxon>Hexapoda</taxon>
        <taxon>Insecta</taxon>
        <taxon>Pterygota</taxon>
        <taxon>Neoptera</taxon>
        <taxon>Endopterygota</taxon>
        <taxon>Coleoptera</taxon>
        <taxon>Polyphaga</taxon>
        <taxon>Scarabaeiformia</taxon>
        <taxon>Scarabaeidae</taxon>
        <taxon>Rutelinae</taxon>
        <taxon>Popillia</taxon>
    </lineage>
</organism>
<evidence type="ECO:0000313" key="3">
    <source>
        <dbReference type="Proteomes" id="UP001458880"/>
    </source>
</evidence>
<feature type="transmembrane region" description="Helical" evidence="1">
    <location>
        <begin position="111"/>
        <end position="130"/>
    </location>
</feature>
<feature type="transmembrane region" description="Helical" evidence="1">
    <location>
        <begin position="16"/>
        <end position="34"/>
    </location>
</feature>
<gene>
    <name evidence="2" type="ORF">QE152_g10158</name>
</gene>
<proteinExistence type="predicted"/>
<sequence>MMAMMLKKLLVNESTVLINITIITFFIVTIITAIETPSRFWHPTGVIDADDPLHRLRELPRARVRTTRTQLERPTGEEERIPPDACLFEGGTGGPLCAAPPPDRMEPVTEVSWMLLIVYICVYVVCYRVVSCVGVWRAMHCQEDQDRRLYIVGVRMRRTALPGRPGPTSVHRRRPHAPHCGPPGHTITPATNIGGVSCCSPLTALAEIQRTAERIVSTTTASTTAWVAHAIILHPLSLLLLCWCRSCCFVSILLLLRVCRLCSGAIILNERSLRSLRPLRVCRLCSGAIILNERSLRSLRPK</sequence>
<keyword evidence="1" id="KW-1133">Transmembrane helix</keyword>